<dbReference type="PANTHER" id="PTHR47178">
    <property type="entry name" value="MONOOXYGENASE, FAD-BINDING"/>
    <property type="match status" value="1"/>
</dbReference>
<keyword evidence="4" id="KW-0503">Monooxygenase</keyword>
<dbReference type="OrthoDB" id="655030at2759"/>
<keyword evidence="2" id="KW-0274">FAD</keyword>
<dbReference type="AlphaFoldDB" id="A0A2P6MZJ7"/>
<gene>
    <name evidence="7" type="ORF">PROFUN_12975</name>
</gene>
<sequence>MQPCVIIIGAGLGGLCLAQHLKKASIPCRIFERDLKADWRAQGYRISVPLEAADAIRKCLPDHMWELFEKTALGRSKGFGGFNALDASTIEQSMPTRPAYKGVTAPSPNAGAAAPPVRSGPAYMADRTVLRTLLTFGLEDYIEYGKKFVRCEKAEQGMTAHFSDGTYHTSSIMIAADGANSAVRRHYLPEHCLYDTHLRCFYGKSPLTEELREKYNSEAMSKTAFIRQDEISLYLLADPVLFQQDPHSIDARMHHADDYVYWALVANTKMIDISDSQLFDLSPEHVSDIALQLTHHWHPSLRSVLELQDKSQTAVIRMHTAHPVIPEWESDPHITFIGDAAHTMLPTGGSGATTAFIDAAKLGDLLVQSNGRPTAETIAQFERELRQYGGEKVKFSILGGGKIFPKFPTFEDCTPIRQW</sequence>
<dbReference type="PRINTS" id="PR00420">
    <property type="entry name" value="RNGMNOXGNASE"/>
</dbReference>
<protein>
    <recommendedName>
        <fullName evidence="6">FAD-binding domain-containing protein</fullName>
    </recommendedName>
</protein>
<dbReference type="EMBL" id="MDYQ01000280">
    <property type="protein sequence ID" value="PRP77120.1"/>
    <property type="molecule type" value="Genomic_DNA"/>
</dbReference>
<comment type="caution">
    <text evidence="7">The sequence shown here is derived from an EMBL/GenBank/DDBJ whole genome shotgun (WGS) entry which is preliminary data.</text>
</comment>
<keyword evidence="5" id="KW-0732">Signal</keyword>
<dbReference type="GO" id="GO:0071949">
    <property type="term" value="F:FAD binding"/>
    <property type="evidence" value="ECO:0007669"/>
    <property type="project" value="InterPro"/>
</dbReference>
<evidence type="ECO:0000256" key="5">
    <source>
        <dbReference type="SAM" id="SignalP"/>
    </source>
</evidence>
<evidence type="ECO:0000259" key="6">
    <source>
        <dbReference type="Pfam" id="PF01494"/>
    </source>
</evidence>
<reference evidence="7 8" key="1">
    <citation type="journal article" date="2018" name="Genome Biol. Evol.">
        <title>Multiple Roots of Fruiting Body Formation in Amoebozoa.</title>
        <authorList>
            <person name="Hillmann F."/>
            <person name="Forbes G."/>
            <person name="Novohradska S."/>
            <person name="Ferling I."/>
            <person name="Riege K."/>
            <person name="Groth M."/>
            <person name="Westermann M."/>
            <person name="Marz M."/>
            <person name="Spaller T."/>
            <person name="Winckler T."/>
            <person name="Schaap P."/>
            <person name="Glockner G."/>
        </authorList>
    </citation>
    <scope>NUCLEOTIDE SEQUENCE [LARGE SCALE GENOMIC DNA]</scope>
    <source>
        <strain evidence="7 8">Jena</strain>
    </source>
</reference>
<accession>A0A2P6MZJ7</accession>
<keyword evidence="8" id="KW-1185">Reference proteome</keyword>
<dbReference type="InterPro" id="IPR002938">
    <property type="entry name" value="FAD-bd"/>
</dbReference>
<organism evidence="7 8">
    <name type="scientific">Planoprotostelium fungivorum</name>
    <dbReference type="NCBI Taxonomy" id="1890364"/>
    <lineage>
        <taxon>Eukaryota</taxon>
        <taxon>Amoebozoa</taxon>
        <taxon>Evosea</taxon>
        <taxon>Variosea</taxon>
        <taxon>Cavosteliida</taxon>
        <taxon>Cavosteliaceae</taxon>
        <taxon>Planoprotostelium</taxon>
    </lineage>
</organism>
<dbReference type="Gene3D" id="3.50.50.60">
    <property type="entry name" value="FAD/NAD(P)-binding domain"/>
    <property type="match status" value="1"/>
</dbReference>
<proteinExistence type="predicted"/>
<dbReference type="PANTHER" id="PTHR47178:SF5">
    <property type="entry name" value="FAD-BINDING DOMAIN-CONTAINING PROTEIN"/>
    <property type="match status" value="1"/>
</dbReference>
<feature type="signal peptide" evidence="5">
    <location>
        <begin position="1"/>
        <end position="18"/>
    </location>
</feature>
<dbReference type="Pfam" id="PF01494">
    <property type="entry name" value="FAD_binding_3"/>
    <property type="match status" value="1"/>
</dbReference>
<evidence type="ECO:0000256" key="1">
    <source>
        <dbReference type="ARBA" id="ARBA00022630"/>
    </source>
</evidence>
<dbReference type="Proteomes" id="UP000241769">
    <property type="component" value="Unassembled WGS sequence"/>
</dbReference>
<dbReference type="SUPFAM" id="SSF51905">
    <property type="entry name" value="FAD/NAD(P)-binding domain"/>
    <property type="match status" value="1"/>
</dbReference>
<evidence type="ECO:0000313" key="8">
    <source>
        <dbReference type="Proteomes" id="UP000241769"/>
    </source>
</evidence>
<dbReference type="InterPro" id="IPR036188">
    <property type="entry name" value="FAD/NAD-bd_sf"/>
</dbReference>
<dbReference type="GO" id="GO:0004497">
    <property type="term" value="F:monooxygenase activity"/>
    <property type="evidence" value="ECO:0007669"/>
    <property type="project" value="UniProtKB-KW"/>
</dbReference>
<name>A0A2P6MZJ7_9EUKA</name>
<evidence type="ECO:0000256" key="4">
    <source>
        <dbReference type="ARBA" id="ARBA00023033"/>
    </source>
</evidence>
<evidence type="ECO:0000313" key="7">
    <source>
        <dbReference type="EMBL" id="PRP77120.1"/>
    </source>
</evidence>
<evidence type="ECO:0000256" key="2">
    <source>
        <dbReference type="ARBA" id="ARBA00022827"/>
    </source>
</evidence>
<keyword evidence="1" id="KW-0285">Flavoprotein</keyword>
<feature type="domain" description="FAD-binding" evidence="6">
    <location>
        <begin position="316"/>
        <end position="389"/>
    </location>
</feature>
<dbReference type="InParanoid" id="A0A2P6MZJ7"/>
<evidence type="ECO:0000256" key="3">
    <source>
        <dbReference type="ARBA" id="ARBA00023002"/>
    </source>
</evidence>
<keyword evidence="3" id="KW-0560">Oxidoreductase</keyword>
<dbReference type="STRING" id="1890364.A0A2P6MZJ7"/>
<feature type="chain" id="PRO_5015121133" description="FAD-binding domain-containing protein" evidence="5">
    <location>
        <begin position="19"/>
        <end position="419"/>
    </location>
</feature>